<gene>
    <name evidence="1" type="ORF">CY34DRAFT_797467</name>
</gene>
<dbReference type="EMBL" id="KN835134">
    <property type="protein sequence ID" value="KIK49081.1"/>
    <property type="molecule type" value="Genomic_DNA"/>
</dbReference>
<reference evidence="1 2" key="1">
    <citation type="submission" date="2014-04" db="EMBL/GenBank/DDBJ databases">
        <authorList>
            <consortium name="DOE Joint Genome Institute"/>
            <person name="Kuo A."/>
            <person name="Ruytinx J."/>
            <person name="Rineau F."/>
            <person name="Colpaert J."/>
            <person name="Kohler A."/>
            <person name="Nagy L.G."/>
            <person name="Floudas D."/>
            <person name="Copeland A."/>
            <person name="Barry K.W."/>
            <person name="Cichocki N."/>
            <person name="Veneault-Fourrey C."/>
            <person name="LaButti K."/>
            <person name="Lindquist E.A."/>
            <person name="Lipzen A."/>
            <person name="Lundell T."/>
            <person name="Morin E."/>
            <person name="Murat C."/>
            <person name="Sun H."/>
            <person name="Tunlid A."/>
            <person name="Henrissat B."/>
            <person name="Grigoriev I.V."/>
            <person name="Hibbett D.S."/>
            <person name="Martin F."/>
            <person name="Nordberg H.P."/>
            <person name="Cantor M.N."/>
            <person name="Hua S.X."/>
        </authorList>
    </citation>
    <scope>NUCLEOTIDE SEQUENCE [LARGE SCALE GENOMIC DNA]</scope>
    <source>
        <strain evidence="1 2">UH-Slu-Lm8-n1</strain>
    </source>
</reference>
<organism evidence="1 2">
    <name type="scientific">Suillus luteus UH-Slu-Lm8-n1</name>
    <dbReference type="NCBI Taxonomy" id="930992"/>
    <lineage>
        <taxon>Eukaryota</taxon>
        <taxon>Fungi</taxon>
        <taxon>Dikarya</taxon>
        <taxon>Basidiomycota</taxon>
        <taxon>Agaricomycotina</taxon>
        <taxon>Agaricomycetes</taxon>
        <taxon>Agaricomycetidae</taxon>
        <taxon>Boletales</taxon>
        <taxon>Suillineae</taxon>
        <taxon>Suillaceae</taxon>
        <taxon>Suillus</taxon>
    </lineage>
</organism>
<dbReference type="InParanoid" id="A0A0D0B4V5"/>
<dbReference type="Proteomes" id="UP000054485">
    <property type="component" value="Unassembled WGS sequence"/>
</dbReference>
<reference evidence="2" key="2">
    <citation type="submission" date="2015-01" db="EMBL/GenBank/DDBJ databases">
        <title>Evolutionary Origins and Diversification of the Mycorrhizal Mutualists.</title>
        <authorList>
            <consortium name="DOE Joint Genome Institute"/>
            <consortium name="Mycorrhizal Genomics Consortium"/>
            <person name="Kohler A."/>
            <person name="Kuo A."/>
            <person name="Nagy L.G."/>
            <person name="Floudas D."/>
            <person name="Copeland A."/>
            <person name="Barry K.W."/>
            <person name="Cichocki N."/>
            <person name="Veneault-Fourrey C."/>
            <person name="LaButti K."/>
            <person name="Lindquist E.A."/>
            <person name="Lipzen A."/>
            <person name="Lundell T."/>
            <person name="Morin E."/>
            <person name="Murat C."/>
            <person name="Riley R."/>
            <person name="Ohm R."/>
            <person name="Sun H."/>
            <person name="Tunlid A."/>
            <person name="Henrissat B."/>
            <person name="Grigoriev I.V."/>
            <person name="Hibbett D.S."/>
            <person name="Martin F."/>
        </authorList>
    </citation>
    <scope>NUCLEOTIDE SEQUENCE [LARGE SCALE GENOMIC DNA]</scope>
    <source>
        <strain evidence="2">UH-Slu-Lm8-n1</strain>
    </source>
</reference>
<evidence type="ECO:0000313" key="1">
    <source>
        <dbReference type="EMBL" id="KIK49081.1"/>
    </source>
</evidence>
<dbReference type="HOGENOM" id="CLU_2414760_0_0_1"/>
<proteinExistence type="predicted"/>
<accession>A0A0D0B4V5</accession>
<evidence type="ECO:0000313" key="2">
    <source>
        <dbReference type="Proteomes" id="UP000054485"/>
    </source>
</evidence>
<name>A0A0D0B4V5_9AGAM</name>
<dbReference type="AlphaFoldDB" id="A0A0D0B4V5"/>
<keyword evidence="2" id="KW-1185">Reference proteome</keyword>
<sequence length="92" mass="10429">MTRRALVKQHHDGTKLGVDRGSRGVSLAHKLLSLLAHVEEGDGLKYAMKWTVYTTNVTYYFDQEKRIDGSVVGEHECDVKYRSHVSDTTFST</sequence>
<protein>
    <submittedName>
        <fullName evidence="1">Uncharacterized protein</fullName>
    </submittedName>
</protein>